<keyword evidence="2" id="KW-1003">Cell membrane</keyword>
<feature type="compositionally biased region" description="Low complexity" evidence="7">
    <location>
        <begin position="318"/>
        <end position="352"/>
    </location>
</feature>
<feature type="transmembrane region" description="Helical" evidence="8">
    <location>
        <begin position="128"/>
        <end position="147"/>
    </location>
</feature>
<evidence type="ECO:0000256" key="2">
    <source>
        <dbReference type="ARBA" id="ARBA00022475"/>
    </source>
</evidence>
<keyword evidence="4 8" id="KW-1133">Transmembrane helix</keyword>
<keyword evidence="3 8" id="KW-0812">Transmembrane</keyword>
<feature type="region of interest" description="Disordered" evidence="7">
    <location>
        <begin position="299"/>
        <end position="453"/>
    </location>
</feature>
<evidence type="ECO:0000256" key="1">
    <source>
        <dbReference type="ARBA" id="ARBA00004651"/>
    </source>
</evidence>
<feature type="transmembrane region" description="Helical" evidence="8">
    <location>
        <begin position="603"/>
        <end position="621"/>
    </location>
</feature>
<proteinExistence type="inferred from homology"/>
<gene>
    <name evidence="10" type="ORF">GGE06_005683</name>
</gene>
<dbReference type="RefSeq" id="WP_246532792.1">
    <property type="nucleotide sequence ID" value="NZ_JACHJY010000008.1"/>
</dbReference>
<evidence type="ECO:0000256" key="3">
    <source>
        <dbReference type="ARBA" id="ARBA00022692"/>
    </source>
</evidence>
<dbReference type="Pfam" id="PF13515">
    <property type="entry name" value="FUSC_2"/>
    <property type="match status" value="1"/>
</dbReference>
<accession>A0A7W7XE53</accession>
<evidence type="ECO:0000256" key="4">
    <source>
        <dbReference type="ARBA" id="ARBA00022989"/>
    </source>
</evidence>
<evidence type="ECO:0000313" key="11">
    <source>
        <dbReference type="Proteomes" id="UP000582643"/>
    </source>
</evidence>
<dbReference type="GO" id="GO:0005886">
    <property type="term" value="C:plasma membrane"/>
    <property type="evidence" value="ECO:0007669"/>
    <property type="project" value="UniProtKB-SubCell"/>
</dbReference>
<name>A0A7W7XE53_9ACTN</name>
<comment type="subcellular location">
    <subcellularLocation>
        <location evidence="1">Cell membrane</location>
        <topology evidence="1">Multi-pass membrane protein</topology>
    </subcellularLocation>
</comment>
<dbReference type="PANTHER" id="PTHR30509">
    <property type="entry name" value="P-HYDROXYBENZOIC ACID EFFLUX PUMP SUBUNIT-RELATED"/>
    <property type="match status" value="1"/>
</dbReference>
<evidence type="ECO:0000256" key="8">
    <source>
        <dbReference type="SAM" id="Phobius"/>
    </source>
</evidence>
<keyword evidence="11" id="KW-1185">Reference proteome</keyword>
<evidence type="ECO:0000256" key="6">
    <source>
        <dbReference type="ARBA" id="ARBA00043993"/>
    </source>
</evidence>
<evidence type="ECO:0000259" key="9">
    <source>
        <dbReference type="Pfam" id="PF13515"/>
    </source>
</evidence>
<feature type="compositionally biased region" description="Low complexity" evidence="7">
    <location>
        <begin position="361"/>
        <end position="384"/>
    </location>
</feature>
<organism evidence="10 11">
    <name type="scientific">Streptomyces nymphaeiformis</name>
    <dbReference type="NCBI Taxonomy" id="2663842"/>
    <lineage>
        <taxon>Bacteria</taxon>
        <taxon>Bacillati</taxon>
        <taxon>Actinomycetota</taxon>
        <taxon>Actinomycetes</taxon>
        <taxon>Kitasatosporales</taxon>
        <taxon>Streptomycetaceae</taxon>
        <taxon>Streptomyces</taxon>
    </lineage>
</organism>
<evidence type="ECO:0000256" key="7">
    <source>
        <dbReference type="SAM" id="MobiDB-lite"/>
    </source>
</evidence>
<reference evidence="10 11" key="1">
    <citation type="submission" date="2020-08" db="EMBL/GenBank/DDBJ databases">
        <title>Genomic Encyclopedia of Type Strains, Phase III (KMG-III): the genomes of soil and plant-associated and newly described type strains.</title>
        <authorList>
            <person name="Whitman W."/>
        </authorList>
    </citation>
    <scope>NUCLEOTIDE SEQUENCE [LARGE SCALE GENOMIC DNA]</scope>
    <source>
        <strain evidence="10 11">SFB5A</strain>
    </source>
</reference>
<sequence>MHKRLGRALSPRGALALQSVDGALSFALRAALAMALPALPLALAGRADLAVSTMLGSFTTTFGRNLPYARRARVLAVVAVAMTACVGCGAALAAWAQPRNGGAGAAVTVAATALVAGLAKLACDAARLSGLGAVLLLFSFAVAANGASTPADVLPQAGLAACGAAVAWVLAVAGGLLHPDRPQRLAVAAALRELADLWEAGGTGPVRHRATAAVLQAYRTLGVLPPSGADRHGRDDTCVRLADLSWSLLVGSARRPPSDPARLARNLRRQVRVLVSRRRRPPRLLPELALPVLIAQAGMPARPDGSSGSPTAPTGRHAPGTGASGTAAGSRDATTGPPGAAAGSPDATTGPPRAAAGSRDATTGPPGAAAGSPDATTGPPGAAARSRDATTGAPRAAAGSPDATTGPPRAAAGSPDATTGSPRAAAGSPDATTGHPDPTTSASAPAPGPVDPTTLRATELRAAVLVAGPAHGRAAVLLVPALRMVLGTGLAGGAALLLGLGHGYWAAISAAAVLHSVNVRTAAQRAVQRTLGTVAGLLLALGVLALGPGPVVLVLVIVLFEFLLEYVVARNYGLGVVFLTPLALLLTDLAAPAPAGALVRDRALSSALGVVVGLGCALLVVHDRAAVRAERALAACAGASEQAERALEEGAVASFPLVQARLAAAAVELREADDAAAGELWPAEIDPTELAAAERRAYLLLDRLVRQE</sequence>
<protein>
    <recommendedName>
        <fullName evidence="9">Integral membrane bound transporter domain-containing protein</fullName>
    </recommendedName>
</protein>
<feature type="transmembrane region" description="Helical" evidence="8">
    <location>
        <begin position="535"/>
        <end position="560"/>
    </location>
</feature>
<feature type="domain" description="Integral membrane bound transporter" evidence="9">
    <location>
        <begin position="490"/>
        <end position="614"/>
    </location>
</feature>
<keyword evidence="5 8" id="KW-0472">Membrane</keyword>
<dbReference type="AlphaFoldDB" id="A0A7W7XE53"/>
<dbReference type="EMBL" id="JACHJY010000008">
    <property type="protein sequence ID" value="MBB4984737.1"/>
    <property type="molecule type" value="Genomic_DNA"/>
</dbReference>
<comment type="similarity">
    <text evidence="6">Belongs to the YccS/YhfK family.</text>
</comment>
<feature type="transmembrane region" description="Helical" evidence="8">
    <location>
        <begin position="572"/>
        <end position="591"/>
    </location>
</feature>
<dbReference type="Proteomes" id="UP000582643">
    <property type="component" value="Unassembled WGS sequence"/>
</dbReference>
<feature type="transmembrane region" description="Helical" evidence="8">
    <location>
        <begin position="74"/>
        <end position="96"/>
    </location>
</feature>
<dbReference type="InterPro" id="IPR049453">
    <property type="entry name" value="Memb_transporter_dom"/>
</dbReference>
<evidence type="ECO:0000313" key="10">
    <source>
        <dbReference type="EMBL" id="MBB4984737.1"/>
    </source>
</evidence>
<feature type="transmembrane region" description="Helical" evidence="8">
    <location>
        <begin position="153"/>
        <end position="177"/>
    </location>
</feature>
<feature type="transmembrane region" description="Helical" evidence="8">
    <location>
        <begin position="475"/>
        <end position="498"/>
    </location>
</feature>
<evidence type="ECO:0000256" key="5">
    <source>
        <dbReference type="ARBA" id="ARBA00023136"/>
    </source>
</evidence>
<dbReference type="PANTHER" id="PTHR30509:SF9">
    <property type="entry name" value="MULTIDRUG RESISTANCE PROTEIN MDTO"/>
    <property type="match status" value="1"/>
</dbReference>
<feature type="transmembrane region" description="Helical" evidence="8">
    <location>
        <begin position="102"/>
        <end position="121"/>
    </location>
</feature>
<comment type="caution">
    <text evidence="10">The sequence shown here is derived from an EMBL/GenBank/DDBJ whole genome shotgun (WGS) entry which is preliminary data.</text>
</comment>